<evidence type="ECO:0000256" key="3">
    <source>
        <dbReference type="SAM" id="Coils"/>
    </source>
</evidence>
<dbReference type="InterPro" id="IPR029063">
    <property type="entry name" value="SAM-dependent_MTases_sf"/>
</dbReference>
<feature type="non-terminal residue" evidence="5">
    <location>
        <position position="607"/>
    </location>
</feature>
<dbReference type="Gene3D" id="3.40.220.10">
    <property type="entry name" value="Leucine Aminopeptidase, subunit E, domain 1"/>
    <property type="match status" value="1"/>
</dbReference>
<evidence type="ECO:0000313" key="5">
    <source>
        <dbReference type="EMBL" id="RFU28455.1"/>
    </source>
</evidence>
<keyword evidence="1" id="KW-0489">Methyltransferase</keyword>
<dbReference type="EMBL" id="NCSJ02000163">
    <property type="protein sequence ID" value="RFU28455.1"/>
    <property type="molecule type" value="Genomic_DNA"/>
</dbReference>
<accession>A0A3E2H4Y8</accession>
<dbReference type="Pfam" id="PF01661">
    <property type="entry name" value="Macro"/>
    <property type="match status" value="1"/>
</dbReference>
<dbReference type="PANTHER" id="PTHR13393">
    <property type="entry name" value="SAM-DEPENDENT METHYLTRANSFERASE"/>
    <property type="match status" value="1"/>
</dbReference>
<feature type="domain" description="Macro" evidence="4">
    <location>
        <begin position="38"/>
        <end position="220"/>
    </location>
</feature>
<dbReference type="GO" id="GO:0070475">
    <property type="term" value="P:rRNA base methylation"/>
    <property type="evidence" value="ECO:0007669"/>
    <property type="project" value="TreeGrafter"/>
</dbReference>
<sequence>MSAIRKVMSAIPVSEIPTLSLLYRLKRVSPAARTHSGVAPLQPSSTLNDKIGLIKGDITELEVDAIVNAANERLAGGAGVDGAIHRAAGRQLLLECRQLRGCETGSAKITNAYRLPCKKVIHAVGPIYDVEGEEESAKLLAGCYTTSLGLAVENDCKTVAFSSISTGTYGYPSDAAASVAIQAVKAFLEGKDGSKLEKVTFCTFASKDDVAYHKLLPLKSNGQVDFSNPASVQQLTKSLLKRDFGLKIDLPEDRLCPPVPNRLNYIYWIQDLLDTTNSFSEIGNLERSVLGLDIGTGASYIDEKSLKYAKQNVEVNQLQTRIRLLQTKHDGSLIPLDEFKFDNIDFTMCNPPFYESTNEMLVSAESKQRPPFSACTGSETEMVTPGGEVAFISRIIDESLVLQSRVQWYTSMLGKLSSVGVLIKKLRDNDIDNYAVTEFIQGNKTRRWAIAWSFEDMRPRIDIARGLHSLPKALLPFPSEYIITLTERSDFNQIKTRLNDTMSRLSLKWIWKENIATGLALAEKDVWSRASRRASRRSQEHTSKLEKNEDEDEEADIALAVKIRVEEPEGESLDPKTTICWLKGHDTVLFESFCGMLKRKLDIKVES</sequence>
<dbReference type="STRING" id="5539.A0A3E2H4Y8"/>
<dbReference type="InterPro" id="IPR010286">
    <property type="entry name" value="METTL16/RlmF"/>
</dbReference>
<reference evidence="5 6" key="1">
    <citation type="submission" date="2018-05" db="EMBL/GenBank/DDBJ databases">
        <title>Draft genome sequence of Scytalidium lignicola DSM 105466, a ubiquitous saprotrophic fungus.</title>
        <authorList>
            <person name="Buettner E."/>
            <person name="Gebauer A.M."/>
            <person name="Hofrichter M."/>
            <person name="Liers C."/>
            <person name="Kellner H."/>
        </authorList>
    </citation>
    <scope>NUCLEOTIDE SEQUENCE [LARGE SCALE GENOMIC DNA]</scope>
    <source>
        <strain evidence="5 6">DSM 105466</strain>
    </source>
</reference>
<dbReference type="GO" id="GO:0008168">
    <property type="term" value="F:methyltransferase activity"/>
    <property type="evidence" value="ECO:0007669"/>
    <property type="project" value="UniProtKB-KW"/>
</dbReference>
<evidence type="ECO:0000256" key="1">
    <source>
        <dbReference type="ARBA" id="ARBA00022603"/>
    </source>
</evidence>
<protein>
    <recommendedName>
        <fullName evidence="4">Macro domain-containing protein</fullName>
    </recommendedName>
</protein>
<dbReference type="CDD" id="cd02908">
    <property type="entry name" value="Macro_OAADPr_deacetylase"/>
    <property type="match status" value="1"/>
</dbReference>
<dbReference type="OMA" id="EHKIDNY"/>
<dbReference type="PANTHER" id="PTHR13393:SF0">
    <property type="entry name" value="RNA N6-ADENOSINE-METHYLTRANSFERASE METTL16"/>
    <property type="match status" value="1"/>
</dbReference>
<comment type="caution">
    <text evidence="5">The sequence shown here is derived from an EMBL/GenBank/DDBJ whole genome shotgun (WGS) entry which is preliminary data.</text>
</comment>
<dbReference type="Pfam" id="PF05971">
    <property type="entry name" value="Methyltransf_10"/>
    <property type="match status" value="1"/>
</dbReference>
<evidence type="ECO:0000256" key="2">
    <source>
        <dbReference type="ARBA" id="ARBA00022679"/>
    </source>
</evidence>
<dbReference type="Proteomes" id="UP000258309">
    <property type="component" value="Unassembled WGS sequence"/>
</dbReference>
<dbReference type="InterPro" id="IPR002589">
    <property type="entry name" value="Macro_dom"/>
</dbReference>
<proteinExistence type="predicted"/>
<name>A0A3E2H4Y8_SCYLI</name>
<keyword evidence="2" id="KW-0808">Transferase</keyword>
<evidence type="ECO:0000313" key="6">
    <source>
        <dbReference type="Proteomes" id="UP000258309"/>
    </source>
</evidence>
<dbReference type="Gene3D" id="3.40.50.150">
    <property type="entry name" value="Vaccinia Virus protein VP39"/>
    <property type="match status" value="1"/>
</dbReference>
<dbReference type="PROSITE" id="PS51154">
    <property type="entry name" value="MACRO"/>
    <property type="match status" value="1"/>
</dbReference>
<keyword evidence="3" id="KW-0175">Coiled coil</keyword>
<evidence type="ECO:0000259" key="4">
    <source>
        <dbReference type="PROSITE" id="PS51154"/>
    </source>
</evidence>
<dbReference type="FunFam" id="3.40.50.150:FF:000813">
    <property type="match status" value="1"/>
</dbReference>
<gene>
    <name evidence="5" type="ORF">B7463_g7887</name>
</gene>
<dbReference type="SMART" id="SM00506">
    <property type="entry name" value="A1pp"/>
    <property type="match status" value="1"/>
</dbReference>
<dbReference type="SUPFAM" id="SSF52949">
    <property type="entry name" value="Macro domain-like"/>
    <property type="match status" value="1"/>
</dbReference>
<dbReference type="AlphaFoldDB" id="A0A3E2H4Y8"/>
<dbReference type="OrthoDB" id="514248at2759"/>
<dbReference type="InterPro" id="IPR043472">
    <property type="entry name" value="Macro_dom-like"/>
</dbReference>
<dbReference type="SUPFAM" id="SSF53335">
    <property type="entry name" value="S-adenosyl-L-methionine-dependent methyltransferases"/>
    <property type="match status" value="1"/>
</dbReference>
<dbReference type="GO" id="GO:0005634">
    <property type="term" value="C:nucleus"/>
    <property type="evidence" value="ECO:0007669"/>
    <property type="project" value="TreeGrafter"/>
</dbReference>
<feature type="coiled-coil region" evidence="3">
    <location>
        <begin position="301"/>
        <end position="328"/>
    </location>
</feature>
<feature type="non-terminal residue" evidence="5">
    <location>
        <position position="1"/>
    </location>
</feature>
<keyword evidence="6" id="KW-1185">Reference proteome</keyword>
<organism evidence="5 6">
    <name type="scientific">Scytalidium lignicola</name>
    <name type="common">Hyphomycete</name>
    <dbReference type="NCBI Taxonomy" id="5539"/>
    <lineage>
        <taxon>Eukaryota</taxon>
        <taxon>Fungi</taxon>
        <taxon>Dikarya</taxon>
        <taxon>Ascomycota</taxon>
        <taxon>Pezizomycotina</taxon>
        <taxon>Leotiomycetes</taxon>
        <taxon>Leotiomycetes incertae sedis</taxon>
        <taxon>Scytalidium</taxon>
    </lineage>
</organism>